<proteinExistence type="predicted"/>
<name>A0A4Z0G9G0_9ACTN</name>
<protein>
    <submittedName>
        <fullName evidence="1">Uncharacterized protein</fullName>
    </submittedName>
</protein>
<dbReference type="AlphaFoldDB" id="A0A4Z0G9G0"/>
<accession>A0A4Z0G9G0</accession>
<gene>
    <name evidence="1" type="ORF">E4099_27985</name>
</gene>
<evidence type="ECO:0000313" key="1">
    <source>
        <dbReference type="EMBL" id="TGA91898.1"/>
    </source>
</evidence>
<reference evidence="1 2" key="1">
    <citation type="submission" date="2019-03" db="EMBL/GenBank/DDBJ databases">
        <authorList>
            <person name="Gonzalez-Pimentel J.L."/>
        </authorList>
    </citation>
    <scope>NUCLEOTIDE SEQUENCE [LARGE SCALE GENOMIC DNA]</scope>
    <source>
        <strain evidence="1 2">JCM 31289</strain>
    </source>
</reference>
<dbReference type="Proteomes" id="UP000297948">
    <property type="component" value="Unassembled WGS sequence"/>
</dbReference>
<keyword evidence="2" id="KW-1185">Reference proteome</keyword>
<organism evidence="1 2">
    <name type="scientific">Streptomyces palmae</name>
    <dbReference type="NCBI Taxonomy" id="1701085"/>
    <lineage>
        <taxon>Bacteria</taxon>
        <taxon>Bacillati</taxon>
        <taxon>Actinomycetota</taxon>
        <taxon>Actinomycetes</taxon>
        <taxon>Kitasatosporales</taxon>
        <taxon>Streptomycetaceae</taxon>
        <taxon>Streptomyces</taxon>
    </lineage>
</organism>
<dbReference type="RefSeq" id="WP_135341916.1">
    <property type="nucleotide sequence ID" value="NZ_JBHLTX010000051.1"/>
</dbReference>
<comment type="caution">
    <text evidence="1">The sequence shown here is derived from an EMBL/GenBank/DDBJ whole genome shotgun (WGS) entry which is preliminary data.</text>
</comment>
<sequence>MTSAEAILRSRGIAGSVIVLNPDWRNAVEFSDENDDHREIAIRNFEQIDAFADAMSQISQQPIRVIYADEMHGQQNSNLMICEESVAQLISFNWSLDLSEIMPYVFLLNVERGAKTARRVESLNAAGAIESIRYRIWRADPDNDPGGGVFGKKDIATRIGATWTTPGLWVTDRYCLFEHDMHRSLPALLAAYLDAYAQAL</sequence>
<evidence type="ECO:0000313" key="2">
    <source>
        <dbReference type="Proteomes" id="UP000297948"/>
    </source>
</evidence>
<dbReference type="EMBL" id="SRID01000410">
    <property type="protein sequence ID" value="TGA91898.1"/>
    <property type="molecule type" value="Genomic_DNA"/>
</dbReference>